<evidence type="ECO:0000259" key="4">
    <source>
        <dbReference type="PROSITE" id="PS50203"/>
    </source>
</evidence>
<dbReference type="InterPro" id="IPR038765">
    <property type="entry name" value="Papain-like_cys_pep_sf"/>
</dbReference>
<evidence type="ECO:0000313" key="5">
    <source>
        <dbReference type="EMBL" id="KAF7987172.1"/>
    </source>
</evidence>
<evidence type="ECO:0000313" key="6">
    <source>
        <dbReference type="Proteomes" id="UP000639338"/>
    </source>
</evidence>
<feature type="active site" evidence="2 3">
    <location>
        <position position="259"/>
    </location>
</feature>
<protein>
    <recommendedName>
        <fullName evidence="4">Calpain catalytic domain-containing protein</fullName>
    </recommendedName>
</protein>
<evidence type="ECO:0000256" key="3">
    <source>
        <dbReference type="PROSITE-ProRule" id="PRU00239"/>
    </source>
</evidence>
<dbReference type="GO" id="GO:0005737">
    <property type="term" value="C:cytoplasm"/>
    <property type="evidence" value="ECO:0007669"/>
    <property type="project" value="TreeGrafter"/>
</dbReference>
<comment type="caution">
    <text evidence="5">The sequence shown here is derived from an EMBL/GenBank/DDBJ whole genome shotgun (WGS) entry which is preliminary data.</text>
</comment>
<dbReference type="GO" id="GO:0004198">
    <property type="term" value="F:calcium-dependent cysteine-type endopeptidase activity"/>
    <property type="evidence" value="ECO:0007669"/>
    <property type="project" value="InterPro"/>
</dbReference>
<dbReference type="EMBL" id="JACMRX010000012">
    <property type="protein sequence ID" value="KAF7987172.1"/>
    <property type="molecule type" value="Genomic_DNA"/>
</dbReference>
<accession>A0A834XK49</accession>
<dbReference type="Proteomes" id="UP000639338">
    <property type="component" value="Unassembled WGS sequence"/>
</dbReference>
<feature type="domain" description="Calpain catalytic" evidence="4">
    <location>
        <begin position="42"/>
        <end position="314"/>
    </location>
</feature>
<dbReference type="InterPro" id="IPR001300">
    <property type="entry name" value="Peptidase_C2_calpain_cat"/>
</dbReference>
<dbReference type="GO" id="GO:0006508">
    <property type="term" value="P:proteolysis"/>
    <property type="evidence" value="ECO:0007669"/>
    <property type="project" value="UniProtKB-KW"/>
</dbReference>
<evidence type="ECO:0000256" key="1">
    <source>
        <dbReference type="ARBA" id="ARBA00007623"/>
    </source>
</evidence>
<keyword evidence="3" id="KW-0788">Thiol protease</keyword>
<dbReference type="Pfam" id="PF00648">
    <property type="entry name" value="Peptidase_C2"/>
    <property type="match status" value="1"/>
</dbReference>
<proteinExistence type="inferred from homology"/>
<sequence>MIELQEQDFFHLQKEAFRDHKLFKDPQFPKELFLNSGQNDLRPKDIVEKPQEPVIFIDNKKPFHVKQGKLGDCWFVVGLLHLQYYPNLFRFIVSPHDQTFNAKNYAGIFHFRFWQAGTWVDVVIDDRLPTVQKTLIYASSGYPNEFWPALIEKAYAKLLYRSYKNLIGGFSKISMPDLSGCISETYVIKSTSNELFKIIQNAKDRSTMISCSTVNQEEFQKFKTPVLRLLPHHSYAITAVKTVTIDKIDGEFKLIRIRNPQGRVSKHLYHGNIKYFFNQATLESKLDTEIDGESWILYDDFIKYFSYVEICNLTPNQITNHVYSNTGKKLALSAIEGKFIGAVTPKQIVSNNFYKINPQYRMVLTKSDEGKNTSTVLIGISLKRRHDLEKISTSLIYFEMISLNNDNTRLSKSLFNSFIKHNHRFRQFGSNGQEKFDKYAFSLYFSVPFEKLGNLLDDIDFELTYDIIATIFQKHGNDVDIFFHQFVQAVVDVTLIFDKIQNTLAVSHKKDRNLNKEYHDMFPRFWKKKQEKKN</sequence>
<reference evidence="5 6" key="1">
    <citation type="submission" date="2020-08" db="EMBL/GenBank/DDBJ databases">
        <title>Aphidius gifuensis genome sequencing and assembly.</title>
        <authorList>
            <person name="Du Z."/>
        </authorList>
    </citation>
    <scope>NUCLEOTIDE SEQUENCE [LARGE SCALE GENOMIC DNA]</scope>
    <source>
        <strain evidence="5">YNYX2018</strain>
        <tissue evidence="5">Adults</tissue>
    </source>
</reference>
<dbReference type="SMART" id="SM00230">
    <property type="entry name" value="CysPc"/>
    <property type="match status" value="1"/>
</dbReference>
<dbReference type="CDD" id="cd00044">
    <property type="entry name" value="CysPc"/>
    <property type="match status" value="1"/>
</dbReference>
<keyword evidence="3" id="KW-0378">Hydrolase</keyword>
<feature type="active site" evidence="2 3">
    <location>
        <position position="73"/>
    </location>
</feature>
<dbReference type="Gene3D" id="3.90.70.10">
    <property type="entry name" value="Cysteine proteinases"/>
    <property type="match status" value="1"/>
</dbReference>
<feature type="active site" evidence="2 3">
    <location>
        <position position="233"/>
    </location>
</feature>
<dbReference type="InterPro" id="IPR022684">
    <property type="entry name" value="Calpain_cysteine_protease"/>
</dbReference>
<dbReference type="PRINTS" id="PR00704">
    <property type="entry name" value="CALPAIN"/>
</dbReference>
<dbReference type="PROSITE" id="PS50203">
    <property type="entry name" value="CALPAIN_CAT"/>
    <property type="match status" value="1"/>
</dbReference>
<dbReference type="PANTHER" id="PTHR10183">
    <property type="entry name" value="CALPAIN"/>
    <property type="match status" value="1"/>
</dbReference>
<keyword evidence="3" id="KW-0645">Protease</keyword>
<comment type="similarity">
    <text evidence="1">Belongs to the peptidase C2 family.</text>
</comment>
<keyword evidence="6" id="KW-1185">Reference proteome</keyword>
<organism evidence="5 6">
    <name type="scientific">Aphidius gifuensis</name>
    <name type="common">Parasitoid wasp</name>
    <dbReference type="NCBI Taxonomy" id="684658"/>
    <lineage>
        <taxon>Eukaryota</taxon>
        <taxon>Metazoa</taxon>
        <taxon>Ecdysozoa</taxon>
        <taxon>Arthropoda</taxon>
        <taxon>Hexapoda</taxon>
        <taxon>Insecta</taxon>
        <taxon>Pterygota</taxon>
        <taxon>Neoptera</taxon>
        <taxon>Endopterygota</taxon>
        <taxon>Hymenoptera</taxon>
        <taxon>Apocrita</taxon>
        <taxon>Ichneumonoidea</taxon>
        <taxon>Braconidae</taxon>
        <taxon>Aphidiinae</taxon>
        <taxon>Aphidius</taxon>
    </lineage>
</organism>
<evidence type="ECO:0000256" key="2">
    <source>
        <dbReference type="PIRSR" id="PIRSR622684-1"/>
    </source>
</evidence>
<dbReference type="AlphaFoldDB" id="A0A834XK49"/>
<dbReference type="PANTHER" id="PTHR10183:SF433">
    <property type="entry name" value="CALPAIN-A-RELATED"/>
    <property type="match status" value="1"/>
</dbReference>
<dbReference type="SUPFAM" id="SSF54001">
    <property type="entry name" value="Cysteine proteinases"/>
    <property type="match status" value="1"/>
</dbReference>
<dbReference type="OrthoDB" id="424753at2759"/>
<gene>
    <name evidence="5" type="ORF">HCN44_011478</name>
</gene>
<name>A0A834XK49_APHGI</name>